<dbReference type="GO" id="GO:0005829">
    <property type="term" value="C:cytosol"/>
    <property type="evidence" value="ECO:0007669"/>
    <property type="project" value="TreeGrafter"/>
</dbReference>
<sequence>MGEWKIEEMSLPALFEQARKIHLMASESGVDQETLRQNDISTANLKYLLVPFYLAELTEKLTQDDRTHIIKISLAKLKNSFRFVRQWSSAKKIARFKRHRAAESKLLEIKEWKERRGRSTKASALSAPVEAGEEDVLDDGEEEREAWLTTISLALYKAFDLMEMLMKEEEMLSAIKEKQLQEGDKEISQAILDERTKEAEAYHRHAAA</sequence>
<protein>
    <submittedName>
        <fullName evidence="1">Uncharacterized protein</fullName>
    </submittedName>
</protein>
<evidence type="ECO:0000313" key="1">
    <source>
        <dbReference type="EMBL" id="KAA8540053.1"/>
    </source>
</evidence>
<gene>
    <name evidence="1" type="ORF">F0562_026745</name>
</gene>
<dbReference type="InterPro" id="IPR038511">
    <property type="entry name" value="TAP42/TAP46-like_sf"/>
</dbReference>
<dbReference type="OrthoDB" id="10261753at2759"/>
<proteinExistence type="predicted"/>
<dbReference type="AlphaFoldDB" id="A0A5J5BA82"/>
<dbReference type="Proteomes" id="UP000325577">
    <property type="component" value="Linkage Group LG14"/>
</dbReference>
<dbReference type="InterPro" id="IPR007304">
    <property type="entry name" value="TAP46-like"/>
</dbReference>
<name>A0A5J5BA82_9ASTE</name>
<dbReference type="Pfam" id="PF04177">
    <property type="entry name" value="TAP42"/>
    <property type="match status" value="2"/>
</dbReference>
<accession>A0A5J5BA82</accession>
<dbReference type="GO" id="GO:0009966">
    <property type="term" value="P:regulation of signal transduction"/>
    <property type="evidence" value="ECO:0007669"/>
    <property type="project" value="InterPro"/>
</dbReference>
<dbReference type="Gene3D" id="1.25.40.540">
    <property type="entry name" value="TAP42-like family"/>
    <property type="match status" value="2"/>
</dbReference>
<dbReference type="PANTHER" id="PTHR10933">
    <property type="entry name" value="IMMUNOGLOBULIN-BINDING PROTEIN 1"/>
    <property type="match status" value="1"/>
</dbReference>
<organism evidence="1 2">
    <name type="scientific">Nyssa sinensis</name>
    <dbReference type="NCBI Taxonomy" id="561372"/>
    <lineage>
        <taxon>Eukaryota</taxon>
        <taxon>Viridiplantae</taxon>
        <taxon>Streptophyta</taxon>
        <taxon>Embryophyta</taxon>
        <taxon>Tracheophyta</taxon>
        <taxon>Spermatophyta</taxon>
        <taxon>Magnoliopsida</taxon>
        <taxon>eudicotyledons</taxon>
        <taxon>Gunneridae</taxon>
        <taxon>Pentapetalae</taxon>
        <taxon>asterids</taxon>
        <taxon>Cornales</taxon>
        <taxon>Nyssaceae</taxon>
        <taxon>Nyssa</taxon>
    </lineage>
</organism>
<dbReference type="GO" id="GO:0051721">
    <property type="term" value="F:protein phosphatase 2A binding"/>
    <property type="evidence" value="ECO:0007669"/>
    <property type="project" value="TreeGrafter"/>
</dbReference>
<dbReference type="PANTHER" id="PTHR10933:SF9">
    <property type="entry name" value="IMMUNOGLOBULIN-BINDING PROTEIN 1"/>
    <property type="match status" value="1"/>
</dbReference>
<evidence type="ECO:0000313" key="2">
    <source>
        <dbReference type="Proteomes" id="UP000325577"/>
    </source>
</evidence>
<dbReference type="GO" id="GO:0035303">
    <property type="term" value="P:regulation of dephosphorylation"/>
    <property type="evidence" value="ECO:0007669"/>
    <property type="project" value="TreeGrafter"/>
</dbReference>
<keyword evidence="2" id="KW-1185">Reference proteome</keyword>
<dbReference type="EMBL" id="CM018037">
    <property type="protein sequence ID" value="KAA8540053.1"/>
    <property type="molecule type" value="Genomic_DNA"/>
</dbReference>
<reference evidence="1 2" key="1">
    <citation type="submission" date="2019-09" db="EMBL/GenBank/DDBJ databases">
        <title>A chromosome-level genome assembly of the Chinese tupelo Nyssa sinensis.</title>
        <authorList>
            <person name="Yang X."/>
            <person name="Kang M."/>
            <person name="Yang Y."/>
            <person name="Xiong H."/>
            <person name="Wang M."/>
            <person name="Zhang Z."/>
            <person name="Wang Z."/>
            <person name="Wu H."/>
            <person name="Ma T."/>
            <person name="Liu J."/>
            <person name="Xi Z."/>
        </authorList>
    </citation>
    <scope>NUCLEOTIDE SEQUENCE [LARGE SCALE GENOMIC DNA]</scope>
    <source>
        <strain evidence="1">J267</strain>
        <tissue evidence="1">Leaf</tissue>
    </source>
</reference>